<keyword evidence="2" id="KW-1185">Reference proteome</keyword>
<evidence type="ECO:0000313" key="2">
    <source>
        <dbReference type="Proteomes" id="UP000229090"/>
    </source>
</evidence>
<dbReference type="EMBL" id="MG009575">
    <property type="protein sequence ID" value="ATN94053.1"/>
    <property type="molecule type" value="Genomic_DNA"/>
</dbReference>
<accession>A0A2D1GQ40</accession>
<evidence type="ECO:0000313" key="1">
    <source>
        <dbReference type="EMBL" id="ATN94053.1"/>
    </source>
</evidence>
<sequence>MTDLNLLDGTTEFMRKAGQNVDGGEFFDPGASHLRWKLLDEEFAEYVDGEIDKDLVKTVDGLLDVIVVAWGSLLAYVGEEKAKAAAAEVVRSNLDKVKDGVRRREDGKILKPANWEPPKIAEAIGMDGE</sequence>
<proteinExistence type="predicted"/>
<dbReference type="GeneID" id="63210194"/>
<name>A0A2D1GQ40_9CAUD</name>
<dbReference type="KEGG" id="vg:63210194"/>
<protein>
    <submittedName>
        <fullName evidence="1">Nucleotide pyrophosphohydrolase</fullName>
    </submittedName>
</protein>
<dbReference type="InterPro" id="IPR023292">
    <property type="entry name" value="NTP_PyroPHydrolase-like_dom_sf"/>
</dbReference>
<dbReference type="Proteomes" id="UP000229090">
    <property type="component" value="Segment"/>
</dbReference>
<dbReference type="RefSeq" id="YP_010013580.1">
    <property type="nucleotide sequence ID" value="NC_053512.1"/>
</dbReference>
<reference evidence="2" key="1">
    <citation type="submission" date="2017-09" db="EMBL/GenBank/DDBJ databases">
        <authorList>
            <person name="Ehlers B."/>
            <person name="Leendertz F.H."/>
        </authorList>
    </citation>
    <scope>NUCLEOTIDE SEQUENCE [LARGE SCALE GENOMIC DNA]</scope>
</reference>
<gene>
    <name evidence="1" type="primary">91</name>
    <name evidence="1" type="ORF">SEA_KUMAO_91</name>
</gene>
<organism evidence="1 2">
    <name type="scientific">Mycobacterium phage Kumao</name>
    <dbReference type="NCBI Taxonomy" id="2041344"/>
    <lineage>
        <taxon>Viruses</taxon>
        <taxon>Duplodnaviria</taxon>
        <taxon>Heunggongvirae</taxon>
        <taxon>Uroviricota</taxon>
        <taxon>Caudoviricetes</taxon>
        <taxon>Vilmaviridae</taxon>
        <taxon>Kumaovirus</taxon>
        <taxon>Kumaovirus kumao</taxon>
    </lineage>
</organism>
<dbReference type="Gene3D" id="1.10.3420.10">
    <property type="entry name" value="putative ntp pyrophosphohydrolase like domain"/>
    <property type="match status" value="1"/>
</dbReference>